<sequence length="194" mass="22484">MKILVGTNNENKLRQFRRIFNNLNFESELLSLKDAGIKDDIKEDGNTLIDNAKKKAKYYAEKSNLPTLADDTGLFIDALNGEPGVHAKRWHAGTEKDRYMMILERMRGEDKRSCRYIGALAFYNPENKEFWTYEKSIEGKIAYEPKDVGGFGYDAIFISLDFNKYYSELTDEEKDKILHRTLGAKELVKYLKES</sequence>
<evidence type="ECO:0000313" key="4">
    <source>
        <dbReference type="Proteomes" id="UP000176326"/>
    </source>
</evidence>
<dbReference type="GO" id="GO:0005829">
    <property type="term" value="C:cytosol"/>
    <property type="evidence" value="ECO:0007669"/>
    <property type="project" value="TreeGrafter"/>
</dbReference>
<dbReference type="InterPro" id="IPR002637">
    <property type="entry name" value="RdgB/HAM1"/>
</dbReference>
<keyword evidence="2" id="KW-0378">Hydrolase</keyword>
<reference evidence="3 4" key="1">
    <citation type="journal article" date="2016" name="Nat. Commun.">
        <title>Thousands of microbial genomes shed light on interconnected biogeochemical processes in an aquifer system.</title>
        <authorList>
            <person name="Anantharaman K."/>
            <person name="Brown C.T."/>
            <person name="Hug L.A."/>
            <person name="Sharon I."/>
            <person name="Castelle C.J."/>
            <person name="Probst A.J."/>
            <person name="Thomas B.C."/>
            <person name="Singh A."/>
            <person name="Wilkins M.J."/>
            <person name="Karaoz U."/>
            <person name="Brodie E.L."/>
            <person name="Williams K.H."/>
            <person name="Hubbard S.S."/>
            <person name="Banfield J.F."/>
        </authorList>
    </citation>
    <scope>NUCLEOTIDE SEQUENCE [LARGE SCALE GENOMIC DNA]</scope>
</reference>
<dbReference type="EMBL" id="MHMN01000057">
    <property type="protein sequence ID" value="OGZ26701.1"/>
    <property type="molecule type" value="Genomic_DNA"/>
</dbReference>
<dbReference type="GO" id="GO:0009143">
    <property type="term" value="P:nucleoside triphosphate catabolic process"/>
    <property type="evidence" value="ECO:0007669"/>
    <property type="project" value="InterPro"/>
</dbReference>
<dbReference type="Gene3D" id="3.90.950.10">
    <property type="match status" value="1"/>
</dbReference>
<evidence type="ECO:0000313" key="3">
    <source>
        <dbReference type="EMBL" id="OGZ26701.1"/>
    </source>
</evidence>
<proteinExistence type="inferred from homology"/>
<dbReference type="PANTHER" id="PTHR11067">
    <property type="entry name" value="INOSINE TRIPHOSPHATE PYROPHOSPHATASE/HAM1 PROTEIN"/>
    <property type="match status" value="1"/>
</dbReference>
<comment type="caution">
    <text evidence="3">The sequence shown here is derived from an EMBL/GenBank/DDBJ whole genome shotgun (WGS) entry which is preliminary data.</text>
</comment>
<dbReference type="SUPFAM" id="SSF52972">
    <property type="entry name" value="ITPase-like"/>
    <property type="match status" value="1"/>
</dbReference>
<accession>A0A1G2EMU6</accession>
<dbReference type="GO" id="GO:0047429">
    <property type="term" value="F:nucleoside triphosphate diphosphatase activity"/>
    <property type="evidence" value="ECO:0007669"/>
    <property type="project" value="InterPro"/>
</dbReference>
<evidence type="ECO:0000256" key="1">
    <source>
        <dbReference type="ARBA" id="ARBA00008023"/>
    </source>
</evidence>
<evidence type="ECO:0000256" key="2">
    <source>
        <dbReference type="ARBA" id="ARBA00022801"/>
    </source>
</evidence>
<dbReference type="InterPro" id="IPR029001">
    <property type="entry name" value="ITPase-like_fam"/>
</dbReference>
<dbReference type="CDD" id="cd00515">
    <property type="entry name" value="HAM1"/>
    <property type="match status" value="1"/>
</dbReference>
<protein>
    <submittedName>
        <fullName evidence="3">Uncharacterized protein</fullName>
    </submittedName>
</protein>
<comment type="similarity">
    <text evidence="1">Belongs to the HAM1 NTPase family.</text>
</comment>
<organism evidence="3 4">
    <name type="scientific">Candidatus Nealsonbacteria bacterium RIFOXYC1_FULL_40_7</name>
    <dbReference type="NCBI Taxonomy" id="1801678"/>
    <lineage>
        <taxon>Bacteria</taxon>
        <taxon>Candidatus Nealsoniibacteriota</taxon>
    </lineage>
</organism>
<dbReference type="Proteomes" id="UP000176326">
    <property type="component" value="Unassembled WGS sequence"/>
</dbReference>
<dbReference type="Pfam" id="PF01725">
    <property type="entry name" value="Ham1p_like"/>
    <property type="match status" value="1"/>
</dbReference>
<gene>
    <name evidence="3" type="ORF">A2427_04495</name>
</gene>
<dbReference type="PANTHER" id="PTHR11067:SF9">
    <property type="entry name" value="INOSINE TRIPHOSPHATE PYROPHOSPHATASE"/>
    <property type="match status" value="1"/>
</dbReference>
<name>A0A1G2EMU6_9BACT</name>
<dbReference type="AlphaFoldDB" id="A0A1G2EMU6"/>